<keyword evidence="2" id="KW-1185">Reference proteome</keyword>
<keyword evidence="1" id="KW-0560">Oxidoreductase</keyword>
<keyword evidence="1" id="KW-0503">Monooxygenase</keyword>
<dbReference type="Pfam" id="PF06234">
    <property type="entry name" value="TmoB"/>
    <property type="match status" value="1"/>
</dbReference>
<dbReference type="Proteomes" id="UP000240429">
    <property type="component" value="Unassembled WGS sequence"/>
</dbReference>
<comment type="caution">
    <text evidence="1">The sequence shown here is derived from an EMBL/GenBank/DDBJ whole genome shotgun (WGS) entry which is preliminary data.</text>
</comment>
<accession>A0A2P8Q3F7</accession>
<dbReference type="AlphaFoldDB" id="A0A2P8Q3F7"/>
<gene>
    <name evidence="1" type="ORF">C6Y14_25160</name>
</gene>
<organism evidence="1 2">
    <name type="scientific">Streptomyces dioscori</name>
    <dbReference type="NCBI Taxonomy" id="2109333"/>
    <lineage>
        <taxon>Bacteria</taxon>
        <taxon>Bacillati</taxon>
        <taxon>Actinomycetota</taxon>
        <taxon>Actinomycetes</taxon>
        <taxon>Kitasatosporales</taxon>
        <taxon>Streptomycetaceae</taxon>
        <taxon>Streptomyces</taxon>
        <taxon>Streptomyces aurantiacus group</taxon>
    </lineage>
</organism>
<reference evidence="1 2" key="1">
    <citation type="submission" date="2018-03" db="EMBL/GenBank/DDBJ databases">
        <title>Streptomyces dioscori sp. nov., a novel endophytic actinobacterium isolated from bulbil of Dioscorea bulbifera L.</title>
        <authorList>
            <person name="Zhikuan W."/>
        </authorList>
    </citation>
    <scope>NUCLEOTIDE SEQUENCE [LARGE SCALE GENOMIC DNA]</scope>
    <source>
        <strain evidence="1 2">A217</strain>
    </source>
</reference>
<name>A0A2P8Q3F7_9ACTN</name>
<proteinExistence type="predicted"/>
<dbReference type="EMBL" id="PYBJ01000017">
    <property type="protein sequence ID" value="PSM40772.1"/>
    <property type="molecule type" value="Genomic_DNA"/>
</dbReference>
<dbReference type="InterPro" id="IPR009355">
    <property type="entry name" value="Toluene_mOase_B"/>
</dbReference>
<sequence length="82" mass="8791">MALFPLQALFDGDLVVLLLPVDDGDPMTVVADKVAHHVVDHRVAAQDRPLRVRHDGRTLPDDATVVSAGVRPLDVVVVGYAS</sequence>
<dbReference type="InterPro" id="IPR036713">
    <property type="entry name" value="TmoB-like_sf"/>
</dbReference>
<dbReference type="SUPFAM" id="SSF110814">
    <property type="entry name" value="TmoB-like"/>
    <property type="match status" value="1"/>
</dbReference>
<evidence type="ECO:0000313" key="2">
    <source>
        <dbReference type="Proteomes" id="UP000240429"/>
    </source>
</evidence>
<dbReference type="GO" id="GO:0004497">
    <property type="term" value="F:monooxygenase activity"/>
    <property type="evidence" value="ECO:0007669"/>
    <property type="project" value="UniProtKB-KW"/>
</dbReference>
<dbReference type="Gene3D" id="3.10.20.270">
    <property type="entry name" value="TmoB-like"/>
    <property type="match status" value="1"/>
</dbReference>
<dbReference type="OrthoDB" id="3217472at2"/>
<dbReference type="RefSeq" id="WP_107019093.1">
    <property type="nucleotide sequence ID" value="NZ_KZ679047.1"/>
</dbReference>
<evidence type="ECO:0000313" key="1">
    <source>
        <dbReference type="EMBL" id="PSM40772.1"/>
    </source>
</evidence>
<protein>
    <submittedName>
        <fullName evidence="1">Toluene monooxygenase</fullName>
    </submittedName>
</protein>